<dbReference type="PROSITE" id="PS51257">
    <property type="entry name" value="PROKAR_LIPOPROTEIN"/>
    <property type="match status" value="1"/>
</dbReference>
<proteinExistence type="predicted"/>
<feature type="domain" description="DUF4136" evidence="2">
    <location>
        <begin position="24"/>
        <end position="178"/>
    </location>
</feature>
<feature type="chain" id="PRO_5020879638" evidence="1">
    <location>
        <begin position="24"/>
        <end position="181"/>
    </location>
</feature>
<dbReference type="InterPro" id="IPR025411">
    <property type="entry name" value="DUF4136"/>
</dbReference>
<dbReference type="Gene3D" id="3.30.160.670">
    <property type="match status" value="1"/>
</dbReference>
<evidence type="ECO:0000259" key="2">
    <source>
        <dbReference type="Pfam" id="PF13590"/>
    </source>
</evidence>
<organism evidence="3 4">
    <name type="scientific">Myroides indicus</name>
    <dbReference type="NCBI Taxonomy" id="1323422"/>
    <lineage>
        <taxon>Bacteria</taxon>
        <taxon>Pseudomonadati</taxon>
        <taxon>Bacteroidota</taxon>
        <taxon>Flavobacteriia</taxon>
        <taxon>Flavobacteriales</taxon>
        <taxon>Flavobacteriaceae</taxon>
        <taxon>Myroides</taxon>
    </lineage>
</organism>
<keyword evidence="1" id="KW-0732">Signal</keyword>
<name>A0A4R7FCP8_9FLAO</name>
<dbReference type="Proteomes" id="UP000295215">
    <property type="component" value="Unassembled WGS sequence"/>
</dbReference>
<dbReference type="OrthoDB" id="5432251at2"/>
<dbReference type="EMBL" id="SOAG01000002">
    <property type="protein sequence ID" value="TDS65315.1"/>
    <property type="molecule type" value="Genomic_DNA"/>
</dbReference>
<sequence>MKITRFFSTAAILLFLVSCSSIRVTSDYDKDVDFNQYKTFAFFKEGIDQVKLNDLDKKRILNAIDQELTAKGFVKTDQNPDFLINIFTKAQEQVNITNNNFFYSPWGYGWGWHPYWGPSRTMVTTSTEGMLYIDILDTQKKSLVWQGVGTGYLSNSSKTEQKEKKIQEFVQKILAKFPVEK</sequence>
<reference evidence="3 4" key="1">
    <citation type="submission" date="2019-03" db="EMBL/GenBank/DDBJ databases">
        <title>Genomic Encyclopedia of Archaeal and Bacterial Type Strains, Phase II (KMG-II): from individual species to whole genera.</title>
        <authorList>
            <person name="Goeker M."/>
        </authorList>
    </citation>
    <scope>NUCLEOTIDE SEQUENCE [LARGE SCALE GENOMIC DNA]</scope>
    <source>
        <strain evidence="3 4">DSM 28213</strain>
    </source>
</reference>
<evidence type="ECO:0000313" key="3">
    <source>
        <dbReference type="EMBL" id="TDS65315.1"/>
    </source>
</evidence>
<feature type="signal peptide" evidence="1">
    <location>
        <begin position="1"/>
        <end position="23"/>
    </location>
</feature>
<evidence type="ECO:0000313" key="4">
    <source>
        <dbReference type="Proteomes" id="UP000295215"/>
    </source>
</evidence>
<protein>
    <submittedName>
        <fullName evidence="3">Uncharacterized protein DUF4136</fullName>
    </submittedName>
</protein>
<comment type="caution">
    <text evidence="3">The sequence shown here is derived from an EMBL/GenBank/DDBJ whole genome shotgun (WGS) entry which is preliminary data.</text>
</comment>
<gene>
    <name evidence="3" type="ORF">C8P70_10299</name>
</gene>
<evidence type="ECO:0000256" key="1">
    <source>
        <dbReference type="SAM" id="SignalP"/>
    </source>
</evidence>
<dbReference type="Pfam" id="PF13590">
    <property type="entry name" value="DUF4136"/>
    <property type="match status" value="1"/>
</dbReference>
<accession>A0A4R7FCP8</accession>
<keyword evidence="4" id="KW-1185">Reference proteome</keyword>
<dbReference type="AlphaFoldDB" id="A0A4R7FCP8"/>
<dbReference type="RefSeq" id="WP_133711540.1">
    <property type="nucleotide sequence ID" value="NZ_SOAG01000002.1"/>
</dbReference>